<feature type="transmembrane region" description="Helical" evidence="1">
    <location>
        <begin position="68"/>
        <end position="91"/>
    </location>
</feature>
<dbReference type="RefSeq" id="WP_134757658.1">
    <property type="nucleotide sequence ID" value="NZ_MYFO02000004.1"/>
</dbReference>
<keyword evidence="1" id="KW-0812">Transmembrane</keyword>
<dbReference type="EMBL" id="MYFO01000064">
    <property type="protein sequence ID" value="TFE82896.1"/>
    <property type="molecule type" value="Genomic_DNA"/>
</dbReference>
<dbReference type="Proteomes" id="UP000298246">
    <property type="component" value="Unassembled WGS sequence"/>
</dbReference>
<name>A0A4Y8PQJ8_9BACL</name>
<evidence type="ECO:0000256" key="1">
    <source>
        <dbReference type="SAM" id="Phobius"/>
    </source>
</evidence>
<evidence type="ECO:0000313" key="2">
    <source>
        <dbReference type="EMBL" id="TFE82896.1"/>
    </source>
</evidence>
<comment type="caution">
    <text evidence="2">The sequence shown here is derived from an EMBL/GenBank/DDBJ whole genome shotgun (WGS) entry which is preliminary data.</text>
</comment>
<dbReference type="OrthoDB" id="2626688at2"/>
<gene>
    <name evidence="2" type="ORF">B5M42_24310</name>
</gene>
<keyword evidence="1" id="KW-0472">Membrane</keyword>
<accession>A0A4Y8PQJ8</accession>
<keyword evidence="1" id="KW-1133">Transmembrane helix</keyword>
<dbReference type="AlphaFoldDB" id="A0A4Y8PQJ8"/>
<sequence>MESGSGSGKKEQREITYRVGWRKERIEQRGTNSSGVSEPYSPFADELEQAQRKLRLLWRPAPALPEAALLPLLVALPVLLFVLTVLLVYGLRSG</sequence>
<evidence type="ECO:0000313" key="3">
    <source>
        <dbReference type="Proteomes" id="UP000298246"/>
    </source>
</evidence>
<protein>
    <submittedName>
        <fullName evidence="2">Uncharacterized protein</fullName>
    </submittedName>
</protein>
<keyword evidence="3" id="KW-1185">Reference proteome</keyword>
<organism evidence="2 3">
    <name type="scientific">Paenibacillus athensensis</name>
    <dbReference type="NCBI Taxonomy" id="1967502"/>
    <lineage>
        <taxon>Bacteria</taxon>
        <taxon>Bacillati</taxon>
        <taxon>Bacillota</taxon>
        <taxon>Bacilli</taxon>
        <taxon>Bacillales</taxon>
        <taxon>Paenibacillaceae</taxon>
        <taxon>Paenibacillus</taxon>
    </lineage>
</organism>
<reference evidence="2 3" key="1">
    <citation type="submission" date="2017-03" db="EMBL/GenBank/DDBJ databases">
        <title>Isolation of Levoglucosan Utilizing Bacteria.</title>
        <authorList>
            <person name="Arya A.S."/>
        </authorList>
    </citation>
    <scope>NUCLEOTIDE SEQUENCE [LARGE SCALE GENOMIC DNA]</scope>
    <source>
        <strain evidence="2 3">MEC069</strain>
    </source>
</reference>
<proteinExistence type="predicted"/>